<reference evidence="1 2" key="1">
    <citation type="submission" date="2018-12" db="EMBL/GenBank/DDBJ databases">
        <title>Bacillus ochoae sp. nov., Paenibacillus whitsoniae sp. nov., Paenibacillus spiritus sp. nov. Isolated from the Mars Exploration Rover during spacecraft assembly.</title>
        <authorList>
            <person name="Seuylemezian A."/>
            <person name="Vaishampayan P."/>
        </authorList>
    </citation>
    <scope>NUCLEOTIDE SEQUENCE [LARGE SCALE GENOMIC DNA]</scope>
    <source>
        <strain evidence="1 2">MER 54</strain>
    </source>
</reference>
<dbReference type="RefSeq" id="WP_126144730.1">
    <property type="nucleotide sequence ID" value="NZ_RXHU01000112.1"/>
</dbReference>
<keyword evidence="2" id="KW-1185">Reference proteome</keyword>
<evidence type="ECO:0000313" key="1">
    <source>
        <dbReference type="EMBL" id="RTE02760.1"/>
    </source>
</evidence>
<sequence>MYIIKTLQDFDNIRFRGTHSAAVIDYVECYYRQLLDSIEADDDLAERYQMFVLEAEDRLPDSVYPKQQESVPIPSLHLEYAELHTLAPNCQMYKAAFMLDNESMVFVFAERSHLEPETEKWLRSRCRLDENELILQKLTETFERQSGSVTDPGTIDHVWVMAAAIRPFTADCAAAPFLPLALEQTNHWRSQSTLPTHFVRVILRTTSPQGMNPYVDGTDFCMIVDELRQNADFFMEDECFEYEPKYQGSELASALSWLGQIHKNPLIMQLNDPFLTEGQLQQLTHRAMSQ</sequence>
<organism evidence="1 2">
    <name type="scientific">Paenibacillus whitsoniae</name>
    <dbReference type="NCBI Taxonomy" id="2496558"/>
    <lineage>
        <taxon>Bacteria</taxon>
        <taxon>Bacillati</taxon>
        <taxon>Bacillota</taxon>
        <taxon>Bacilli</taxon>
        <taxon>Bacillales</taxon>
        <taxon>Paenibacillaceae</taxon>
        <taxon>Paenibacillus</taxon>
    </lineage>
</organism>
<dbReference type="EMBL" id="RXHU01000112">
    <property type="protein sequence ID" value="RTE02760.1"/>
    <property type="molecule type" value="Genomic_DNA"/>
</dbReference>
<dbReference type="Proteomes" id="UP000276128">
    <property type="component" value="Unassembled WGS sequence"/>
</dbReference>
<comment type="caution">
    <text evidence="1">The sequence shown here is derived from an EMBL/GenBank/DDBJ whole genome shotgun (WGS) entry which is preliminary data.</text>
</comment>
<name>A0A430J5F6_9BACL</name>
<evidence type="ECO:0000313" key="2">
    <source>
        <dbReference type="Proteomes" id="UP000276128"/>
    </source>
</evidence>
<dbReference type="AlphaFoldDB" id="A0A430J5F6"/>
<accession>A0A430J5F6</accession>
<dbReference type="OrthoDB" id="2625515at2"/>
<protein>
    <submittedName>
        <fullName evidence="1">Uncharacterized protein</fullName>
    </submittedName>
</protein>
<proteinExistence type="predicted"/>
<gene>
    <name evidence="1" type="ORF">EJQ19_29030</name>
</gene>